<evidence type="ECO:0000256" key="1">
    <source>
        <dbReference type="SAM" id="MobiDB-lite"/>
    </source>
</evidence>
<feature type="compositionally biased region" description="Polar residues" evidence="1">
    <location>
        <begin position="34"/>
        <end position="49"/>
    </location>
</feature>
<accession>A0A5K3G4K9</accession>
<dbReference type="AlphaFoldDB" id="A0A5K3G4K9"/>
<protein>
    <submittedName>
        <fullName evidence="2">Uncharacterized protein</fullName>
    </submittedName>
</protein>
<proteinExistence type="predicted"/>
<dbReference type="WBParaSite" id="MCU_014216-RA">
    <property type="protein sequence ID" value="MCU_014216-RA"/>
    <property type="gene ID" value="MCU_014216"/>
</dbReference>
<feature type="region of interest" description="Disordered" evidence="1">
    <location>
        <begin position="18"/>
        <end position="49"/>
    </location>
</feature>
<sequence length="82" mass="8976">MITGNLKLALINLRHTTTQTTTQKLNPRSDAPSAAQTIHTTNHRQLTSDSPVVCPRGMKKLCPRLAFDSTSLAPLCPNYFAV</sequence>
<evidence type="ECO:0000313" key="2">
    <source>
        <dbReference type="WBParaSite" id="MCU_014216-RA"/>
    </source>
</evidence>
<name>A0A5K3G4K9_MESCO</name>
<reference evidence="2" key="1">
    <citation type="submission" date="2019-11" db="UniProtKB">
        <authorList>
            <consortium name="WormBaseParasite"/>
        </authorList>
    </citation>
    <scope>IDENTIFICATION</scope>
</reference>
<organism evidence="2">
    <name type="scientific">Mesocestoides corti</name>
    <name type="common">Flatworm</name>
    <dbReference type="NCBI Taxonomy" id="53468"/>
    <lineage>
        <taxon>Eukaryota</taxon>
        <taxon>Metazoa</taxon>
        <taxon>Spiralia</taxon>
        <taxon>Lophotrochozoa</taxon>
        <taxon>Platyhelminthes</taxon>
        <taxon>Cestoda</taxon>
        <taxon>Eucestoda</taxon>
        <taxon>Cyclophyllidea</taxon>
        <taxon>Mesocestoididae</taxon>
        <taxon>Mesocestoides</taxon>
    </lineage>
</organism>